<dbReference type="EMBL" id="AP026709">
    <property type="protein sequence ID" value="BDQ36347.1"/>
    <property type="molecule type" value="Genomic_DNA"/>
</dbReference>
<evidence type="ECO:0000313" key="1">
    <source>
        <dbReference type="EMBL" id="BDQ36347.1"/>
    </source>
</evidence>
<protein>
    <submittedName>
        <fullName evidence="1">Uncharacterized protein</fullName>
    </submittedName>
</protein>
<accession>A0ABM8AYC9</accession>
<organism evidence="1 2">
    <name type="scientific">Pseudodesulfovibrio nedwellii</name>
    <dbReference type="NCBI Taxonomy" id="2973072"/>
    <lineage>
        <taxon>Bacteria</taxon>
        <taxon>Pseudomonadati</taxon>
        <taxon>Thermodesulfobacteriota</taxon>
        <taxon>Desulfovibrionia</taxon>
        <taxon>Desulfovibrionales</taxon>
        <taxon>Desulfovibrionaceae</taxon>
    </lineage>
</organism>
<sequence length="91" mass="10224">MSVYLVTYDLSAPGRDYNEVLKRIRSYDGYAEITESTHAVSTNSTAEEVRDYVSGGMDKNDTLYIIALHLPWAGIGPKRVNEWLNNHLTGC</sequence>
<reference evidence="1 2" key="1">
    <citation type="submission" date="2022-08" db="EMBL/GenBank/DDBJ databases">
        <title>Genome Sequence of the sulphate-reducing bacterium, Pseudodesulfovibrio sp. SYK.</title>
        <authorList>
            <person name="Kondo R."/>
            <person name="Kataoka T."/>
        </authorList>
    </citation>
    <scope>NUCLEOTIDE SEQUENCE [LARGE SCALE GENOMIC DNA]</scope>
    <source>
        <strain evidence="1 2">SYK</strain>
    </source>
</reference>
<dbReference type="Proteomes" id="UP001317742">
    <property type="component" value="Chromosome"/>
</dbReference>
<gene>
    <name evidence="1" type="ORF">SYK_07070</name>
</gene>
<dbReference type="RefSeq" id="WP_281762251.1">
    <property type="nucleotide sequence ID" value="NZ_AP026709.1"/>
</dbReference>
<evidence type="ECO:0000313" key="2">
    <source>
        <dbReference type="Proteomes" id="UP001317742"/>
    </source>
</evidence>
<name>A0ABM8AYC9_9BACT</name>
<keyword evidence="2" id="KW-1185">Reference proteome</keyword>
<proteinExistence type="predicted"/>